<organism evidence="2 3">
    <name type="scientific">Aliigemmobacter aestuarii</name>
    <dbReference type="NCBI Taxonomy" id="1445661"/>
    <lineage>
        <taxon>Bacteria</taxon>
        <taxon>Pseudomonadati</taxon>
        <taxon>Pseudomonadota</taxon>
        <taxon>Alphaproteobacteria</taxon>
        <taxon>Rhodobacterales</taxon>
        <taxon>Paracoccaceae</taxon>
        <taxon>Aliigemmobacter</taxon>
    </lineage>
</organism>
<dbReference type="RefSeq" id="WP_136395903.1">
    <property type="nucleotide sequence ID" value="NZ_SSND01000006.1"/>
</dbReference>
<protein>
    <recommendedName>
        <fullName evidence="1">UPF0386 protein E7811_17125</fullName>
    </recommendedName>
</protein>
<comment type="similarity">
    <text evidence="1">Belongs to the UPF0386 family.</text>
</comment>
<evidence type="ECO:0000256" key="1">
    <source>
        <dbReference type="HAMAP-Rule" id="MF_00827"/>
    </source>
</evidence>
<reference evidence="2 3" key="1">
    <citation type="submission" date="2019-04" db="EMBL/GenBank/DDBJ databases">
        <title>Draft genome sequence of Gemmobacter aestuarii sp. nov.</title>
        <authorList>
            <person name="Hameed A."/>
            <person name="Lin S.-Y."/>
            <person name="Shahina M."/>
            <person name="Lai W.-A."/>
            <person name="Young C.-C."/>
        </authorList>
    </citation>
    <scope>NUCLEOTIDE SEQUENCE [LARGE SCALE GENOMIC DNA]</scope>
    <source>
        <strain evidence="2 3">CC-PW-75</strain>
    </source>
</reference>
<keyword evidence="3" id="KW-1185">Reference proteome</keyword>
<dbReference type="Proteomes" id="UP000309450">
    <property type="component" value="Unassembled WGS sequence"/>
</dbReference>
<dbReference type="InterPro" id="IPR018654">
    <property type="entry name" value="YjhX_toxin"/>
</dbReference>
<dbReference type="Pfam" id="PF09857">
    <property type="entry name" value="YjhX_toxin"/>
    <property type="match status" value="1"/>
</dbReference>
<dbReference type="HAMAP" id="MF_00827">
    <property type="entry name" value="UPF0386"/>
    <property type="match status" value="1"/>
</dbReference>
<dbReference type="AlphaFoldDB" id="A0A4S3MIV2"/>
<gene>
    <name evidence="2" type="ORF">E7811_17125</name>
</gene>
<accession>A0A4S3MIV2</accession>
<dbReference type="OrthoDB" id="7204880at2"/>
<proteinExistence type="inferred from homology"/>
<sequence>MNISKAEQRVLHVLALGGLIRHEFDDRGRLSDVTCFTRDGLVLADCDMALFQRLRRRRLIGSLGGAPYRITLKGRRAVRAQPDNQG</sequence>
<comment type="caution">
    <text evidence="2">The sequence shown here is derived from an EMBL/GenBank/DDBJ whole genome shotgun (WGS) entry which is preliminary data.</text>
</comment>
<dbReference type="NCBIfam" id="NF010240">
    <property type="entry name" value="PRK13687.1"/>
    <property type="match status" value="1"/>
</dbReference>
<evidence type="ECO:0000313" key="2">
    <source>
        <dbReference type="EMBL" id="THD81190.1"/>
    </source>
</evidence>
<dbReference type="EMBL" id="SSND01000006">
    <property type="protein sequence ID" value="THD81190.1"/>
    <property type="molecule type" value="Genomic_DNA"/>
</dbReference>
<name>A0A4S3MIV2_9RHOB</name>
<evidence type="ECO:0000313" key="3">
    <source>
        <dbReference type="Proteomes" id="UP000309450"/>
    </source>
</evidence>